<dbReference type="InterPro" id="IPR047138">
    <property type="entry name" value="RHPN1_2"/>
</dbReference>
<evidence type="ECO:0000256" key="3">
    <source>
        <dbReference type="SAM" id="Coils"/>
    </source>
</evidence>
<proteinExistence type="inferred from homology"/>
<dbReference type="GO" id="GO:0051497">
    <property type="term" value="P:negative regulation of stress fiber assembly"/>
    <property type="evidence" value="ECO:0007669"/>
    <property type="project" value="TreeGrafter"/>
</dbReference>
<dbReference type="InterPro" id="IPR004328">
    <property type="entry name" value="BRO1_dom"/>
</dbReference>
<feature type="region of interest" description="Disordered" evidence="4">
    <location>
        <begin position="548"/>
        <end position="628"/>
    </location>
</feature>
<feature type="coiled-coil region" evidence="3">
    <location>
        <begin position="46"/>
        <end position="103"/>
    </location>
</feature>
<dbReference type="CDD" id="cd11633">
    <property type="entry name" value="HR1_Rhophilin-1"/>
    <property type="match status" value="1"/>
</dbReference>
<dbReference type="InterPro" id="IPR011072">
    <property type="entry name" value="HR1_rho-bd"/>
</dbReference>
<dbReference type="AlphaFoldDB" id="A0A6A4X8G4"/>
<dbReference type="Pfam" id="PF03097">
    <property type="entry name" value="BRO1"/>
    <property type="match status" value="1"/>
</dbReference>
<feature type="domain" description="REM-1" evidence="7">
    <location>
        <begin position="25"/>
        <end position="99"/>
    </location>
</feature>
<dbReference type="Gene3D" id="1.25.40.280">
    <property type="entry name" value="alix/aip1 like domains"/>
    <property type="match status" value="1"/>
</dbReference>
<dbReference type="PANTHER" id="PTHR23031">
    <property type="entry name" value="RHOPHILIN"/>
    <property type="match status" value="1"/>
</dbReference>
<evidence type="ECO:0000313" key="9">
    <source>
        <dbReference type="Proteomes" id="UP000440578"/>
    </source>
</evidence>
<dbReference type="SMART" id="SM00742">
    <property type="entry name" value="Hr1"/>
    <property type="match status" value="1"/>
</dbReference>
<reference evidence="8 9" key="1">
    <citation type="submission" date="2019-07" db="EMBL/GenBank/DDBJ databases">
        <title>Draft genome assembly of a fouling barnacle, Amphibalanus amphitrite (Darwin, 1854): The first reference genome for Thecostraca.</title>
        <authorList>
            <person name="Kim W."/>
        </authorList>
    </citation>
    <scope>NUCLEOTIDE SEQUENCE [LARGE SCALE GENOMIC DNA]</scope>
    <source>
        <strain evidence="8">SNU_AA5</strain>
        <tissue evidence="8">Soma without cirri and trophi</tissue>
    </source>
</reference>
<sequence>MGLSQKELLAAVERSQNKAIKKGSDPGAATCRGKLQYRRSRLNVDINKHLLLRQGAENLLRAAENKKVRQAVSLELSFLNSNLQFLKEELSDLNSSVDVYQNDDSKLQHIPMIPFGLKETNPIDFTDAFKEFIAEHYHEDPEPYIGVIKDFIDTRQAMRTPQRSSTGLALLFEYYNQLYFIERRLFPPDRHLGVYFEWYDSLTGLPSCQRTMAFEKASVLFNIAALHSQLGAKEARTCQKGLDTTIGHYLRAAGIYRYILENFSNAPSRDLDPDVLEVLTGLLTAQAGECRLERLLLEEESAELAARLEMGREAAQVSEMYRRLGERMTPMSESSEESVPPSWQDLVNIKAVHYSALAHNHLALGRCHLREAITQHEEALRLYRMSRGLKKQESLLHVLRVALELAAERQAVTQREDDFDLPVEPPAISGGSAQAARSPVRPKFGRYPMADPLHRLGPLETFSAHHRWSPPREVTVSRQPGEPLGFSLKREAPVVVVDVEEDGAAQRAGLKDGDYIVAMGEQDLKWSGHSDVVDLLRKAGTEFSVTVVTPQHRAAQQPKSPPATPDGSWDSVSSSGVSSAAPSRKQSPAGSVASTASKTAASRRLSWNPFRRATRSDSGSGKTRSAAA</sequence>
<dbReference type="PROSITE" id="PS51180">
    <property type="entry name" value="BRO1"/>
    <property type="match status" value="1"/>
</dbReference>
<comment type="caution">
    <text evidence="8">The sequence shown here is derived from an EMBL/GenBank/DDBJ whole genome shotgun (WGS) entry which is preliminary data.</text>
</comment>
<name>A0A6A4X8G4_AMPAM</name>
<dbReference type="PROSITE" id="PS51860">
    <property type="entry name" value="REM_1"/>
    <property type="match status" value="1"/>
</dbReference>
<feature type="domain" description="PDZ" evidence="5">
    <location>
        <begin position="473"/>
        <end position="551"/>
    </location>
</feature>
<dbReference type="SUPFAM" id="SSF46585">
    <property type="entry name" value="HR1 repeat"/>
    <property type="match status" value="1"/>
</dbReference>
<dbReference type="InterPro" id="IPR001478">
    <property type="entry name" value="PDZ"/>
</dbReference>
<organism evidence="8 9">
    <name type="scientific">Amphibalanus amphitrite</name>
    <name type="common">Striped barnacle</name>
    <name type="synonym">Balanus amphitrite</name>
    <dbReference type="NCBI Taxonomy" id="1232801"/>
    <lineage>
        <taxon>Eukaryota</taxon>
        <taxon>Metazoa</taxon>
        <taxon>Ecdysozoa</taxon>
        <taxon>Arthropoda</taxon>
        <taxon>Crustacea</taxon>
        <taxon>Multicrustacea</taxon>
        <taxon>Cirripedia</taxon>
        <taxon>Thoracica</taxon>
        <taxon>Thoracicalcarea</taxon>
        <taxon>Balanomorpha</taxon>
        <taxon>Balanoidea</taxon>
        <taxon>Balanidae</taxon>
        <taxon>Amphibalaninae</taxon>
        <taxon>Amphibalanus</taxon>
    </lineage>
</organism>
<keyword evidence="2 3" id="KW-0175">Coiled coil</keyword>
<feature type="domain" description="BRO1" evidence="6">
    <location>
        <begin position="111"/>
        <end position="459"/>
    </location>
</feature>
<dbReference type="OrthoDB" id="64867at2759"/>
<evidence type="ECO:0000259" key="7">
    <source>
        <dbReference type="PROSITE" id="PS51860"/>
    </source>
</evidence>
<dbReference type="GO" id="GO:0007165">
    <property type="term" value="P:signal transduction"/>
    <property type="evidence" value="ECO:0007669"/>
    <property type="project" value="InterPro"/>
</dbReference>
<dbReference type="InterPro" id="IPR036274">
    <property type="entry name" value="HR1_rpt_sf"/>
</dbReference>
<dbReference type="InterPro" id="IPR038499">
    <property type="entry name" value="BRO1_sf"/>
</dbReference>
<dbReference type="Pfam" id="PF00595">
    <property type="entry name" value="PDZ"/>
    <property type="match status" value="1"/>
</dbReference>
<evidence type="ECO:0000259" key="5">
    <source>
        <dbReference type="PROSITE" id="PS50106"/>
    </source>
</evidence>
<feature type="compositionally biased region" description="Polar residues" evidence="4">
    <location>
        <begin position="616"/>
        <end position="628"/>
    </location>
</feature>
<keyword evidence="9" id="KW-1185">Reference proteome</keyword>
<dbReference type="SMART" id="SM01041">
    <property type="entry name" value="BRO1"/>
    <property type="match status" value="1"/>
</dbReference>
<comment type="similarity">
    <text evidence="1">Belongs to the RHPN family.</text>
</comment>
<dbReference type="SUPFAM" id="SSF50156">
    <property type="entry name" value="PDZ domain-like"/>
    <property type="match status" value="1"/>
</dbReference>
<feature type="compositionally biased region" description="Low complexity" evidence="4">
    <location>
        <begin position="565"/>
        <end position="606"/>
    </location>
</feature>
<dbReference type="PANTHER" id="PTHR23031:SF15">
    <property type="entry name" value="LD12055P"/>
    <property type="match status" value="1"/>
</dbReference>
<dbReference type="Gene3D" id="2.30.42.10">
    <property type="match status" value="1"/>
</dbReference>
<evidence type="ECO:0000256" key="1">
    <source>
        <dbReference type="ARBA" id="ARBA00010369"/>
    </source>
</evidence>
<evidence type="ECO:0000259" key="6">
    <source>
        <dbReference type="PROSITE" id="PS51180"/>
    </source>
</evidence>
<dbReference type="SMART" id="SM00228">
    <property type="entry name" value="PDZ"/>
    <property type="match status" value="1"/>
</dbReference>
<evidence type="ECO:0000313" key="8">
    <source>
        <dbReference type="EMBL" id="KAF0310642.1"/>
    </source>
</evidence>
<protein>
    <submittedName>
        <fullName evidence="8">Rhophilin-2</fullName>
    </submittedName>
</protein>
<dbReference type="Pfam" id="PF02185">
    <property type="entry name" value="HR1"/>
    <property type="match status" value="1"/>
</dbReference>
<gene>
    <name evidence="8" type="primary">RHPN2_2</name>
    <name evidence="8" type="ORF">FJT64_018436</name>
</gene>
<evidence type="ECO:0000256" key="2">
    <source>
        <dbReference type="PROSITE-ProRule" id="PRU01207"/>
    </source>
</evidence>
<dbReference type="PROSITE" id="PS50106">
    <property type="entry name" value="PDZ"/>
    <property type="match status" value="1"/>
</dbReference>
<dbReference type="Proteomes" id="UP000440578">
    <property type="component" value="Unassembled WGS sequence"/>
</dbReference>
<dbReference type="Gene3D" id="1.10.287.160">
    <property type="entry name" value="HR1 repeat"/>
    <property type="match status" value="1"/>
</dbReference>
<dbReference type="EMBL" id="VIIS01000297">
    <property type="protein sequence ID" value="KAF0310642.1"/>
    <property type="molecule type" value="Genomic_DNA"/>
</dbReference>
<dbReference type="InterPro" id="IPR036034">
    <property type="entry name" value="PDZ_sf"/>
</dbReference>
<evidence type="ECO:0000256" key="4">
    <source>
        <dbReference type="SAM" id="MobiDB-lite"/>
    </source>
</evidence>
<accession>A0A6A4X8G4</accession>